<accession>A0A1B6FXC6</accession>
<protein>
    <submittedName>
        <fullName evidence="2">Uncharacterized protein</fullName>
    </submittedName>
</protein>
<dbReference type="AlphaFoldDB" id="A0A1B6FXC6"/>
<proteinExistence type="predicted"/>
<reference evidence="2" key="1">
    <citation type="submission" date="2015-11" db="EMBL/GenBank/DDBJ databases">
        <title>De novo transcriptome assembly of four potential Pierce s Disease insect vectors from Arizona vineyards.</title>
        <authorList>
            <person name="Tassone E.E."/>
        </authorList>
    </citation>
    <scope>NUCLEOTIDE SEQUENCE</scope>
</reference>
<organism evidence="2">
    <name type="scientific">Cuerna arida</name>
    <dbReference type="NCBI Taxonomy" id="1464854"/>
    <lineage>
        <taxon>Eukaryota</taxon>
        <taxon>Metazoa</taxon>
        <taxon>Ecdysozoa</taxon>
        <taxon>Arthropoda</taxon>
        <taxon>Hexapoda</taxon>
        <taxon>Insecta</taxon>
        <taxon>Pterygota</taxon>
        <taxon>Neoptera</taxon>
        <taxon>Paraneoptera</taxon>
        <taxon>Hemiptera</taxon>
        <taxon>Auchenorrhyncha</taxon>
        <taxon>Membracoidea</taxon>
        <taxon>Cicadellidae</taxon>
        <taxon>Cicadellinae</taxon>
        <taxon>Proconiini</taxon>
        <taxon>Cuerna</taxon>
    </lineage>
</organism>
<evidence type="ECO:0000313" key="2">
    <source>
        <dbReference type="EMBL" id="JAS54850.1"/>
    </source>
</evidence>
<evidence type="ECO:0000256" key="1">
    <source>
        <dbReference type="SAM" id="MobiDB-lite"/>
    </source>
</evidence>
<gene>
    <name evidence="2" type="ORF">g.47693</name>
</gene>
<feature type="compositionally biased region" description="Polar residues" evidence="1">
    <location>
        <begin position="144"/>
        <end position="154"/>
    </location>
</feature>
<name>A0A1B6FXC6_9HEMI</name>
<sequence length="186" mass="21034">KTDFLHEIVTDFLDDNYFRRSGIDIPIIELQTVVCRFLVNITSVFDIEGAFQSNGYGEIIVKLHEWALDADEPLQTYATGILGNSTMHVTQFLTAFKEQNNNLFPIMLSRLRDSIQLENQFVQSHESDNTNEIEERPFQVFSSISDHHTSNSGTLKRPSSPDNDNIIGSKRLKLSTGDCAHDEASP</sequence>
<feature type="non-terminal residue" evidence="2">
    <location>
        <position position="186"/>
    </location>
</feature>
<feature type="non-terminal residue" evidence="2">
    <location>
        <position position="1"/>
    </location>
</feature>
<feature type="region of interest" description="Disordered" evidence="1">
    <location>
        <begin position="144"/>
        <end position="186"/>
    </location>
</feature>
<dbReference type="EMBL" id="GECZ01014919">
    <property type="protein sequence ID" value="JAS54850.1"/>
    <property type="molecule type" value="Transcribed_RNA"/>
</dbReference>